<dbReference type="RefSeq" id="XP_066653078.1">
    <property type="nucleotide sequence ID" value="XM_066798321.1"/>
</dbReference>
<feature type="region of interest" description="Disordered" evidence="1">
    <location>
        <begin position="20"/>
        <end position="63"/>
    </location>
</feature>
<reference evidence="3 4" key="1">
    <citation type="submission" date="2024-04" db="EMBL/GenBank/DDBJ databases">
        <title>Phyllosticta paracitricarpa is synonymous to the EU quarantine fungus P. citricarpa based on phylogenomic analyses.</title>
        <authorList>
            <consortium name="Lawrence Berkeley National Laboratory"/>
            <person name="Van ingen-buijs V.A."/>
            <person name="Van westerhoven A.C."/>
            <person name="Haridas S."/>
            <person name="Skiadas P."/>
            <person name="Martin F."/>
            <person name="Groenewald J.Z."/>
            <person name="Crous P.W."/>
            <person name="Seidl M.F."/>
        </authorList>
    </citation>
    <scope>NUCLEOTIDE SEQUENCE [LARGE SCALE GENOMIC DNA]</scope>
    <source>
        <strain evidence="3 4">CPC 17464</strain>
    </source>
</reference>
<evidence type="ECO:0000256" key="1">
    <source>
        <dbReference type="SAM" id="MobiDB-lite"/>
    </source>
</evidence>
<evidence type="ECO:0000313" key="4">
    <source>
        <dbReference type="Proteomes" id="UP001360953"/>
    </source>
</evidence>
<evidence type="ECO:0000313" key="3">
    <source>
        <dbReference type="EMBL" id="KAK7534039.1"/>
    </source>
</evidence>
<sequence length="165" mass="17851">MKTSFFTAMGLLALAGLGATNPVAKEGGSNNQPRPESFNNEQLNQGPPPGRGRGRGGPDRGRLQQQQQYLFYCKAGDQGDIGQICEQCQGTPVEDPSCAPAKQGCKVKDDTCFTDQKCQQEYGQEAKAQQCGKQDGLQNNQLLSTNQEQRPERQPRPESGGSMEG</sequence>
<feature type="compositionally biased region" description="Polar residues" evidence="1">
    <location>
        <begin position="28"/>
        <end position="44"/>
    </location>
</feature>
<gene>
    <name evidence="3" type="ORF">J3D65DRAFT_605062</name>
</gene>
<dbReference type="Proteomes" id="UP001360953">
    <property type="component" value="Unassembled WGS sequence"/>
</dbReference>
<comment type="caution">
    <text evidence="3">The sequence shown here is derived from an EMBL/GenBank/DDBJ whole genome shotgun (WGS) entry which is preliminary data.</text>
</comment>
<keyword evidence="2" id="KW-0732">Signal</keyword>
<feature type="region of interest" description="Disordered" evidence="1">
    <location>
        <begin position="129"/>
        <end position="165"/>
    </location>
</feature>
<feature type="signal peptide" evidence="2">
    <location>
        <begin position="1"/>
        <end position="20"/>
    </location>
</feature>
<dbReference type="EMBL" id="JBBPEH010000009">
    <property type="protein sequence ID" value="KAK7534039.1"/>
    <property type="molecule type" value="Genomic_DNA"/>
</dbReference>
<proteinExistence type="predicted"/>
<protein>
    <submittedName>
        <fullName evidence="3">Uncharacterized protein</fullName>
    </submittedName>
</protein>
<accession>A0ABR1LFN8</accession>
<feature type="chain" id="PRO_5047167727" evidence="2">
    <location>
        <begin position="21"/>
        <end position="165"/>
    </location>
</feature>
<dbReference type="GeneID" id="92031227"/>
<keyword evidence="4" id="KW-1185">Reference proteome</keyword>
<evidence type="ECO:0000256" key="2">
    <source>
        <dbReference type="SAM" id="SignalP"/>
    </source>
</evidence>
<name>A0ABR1LFN8_9PEZI</name>
<feature type="compositionally biased region" description="Polar residues" evidence="1">
    <location>
        <begin position="136"/>
        <end position="146"/>
    </location>
</feature>
<organism evidence="3 4">
    <name type="scientific">Phyllosticta citribraziliensis</name>
    <dbReference type="NCBI Taxonomy" id="989973"/>
    <lineage>
        <taxon>Eukaryota</taxon>
        <taxon>Fungi</taxon>
        <taxon>Dikarya</taxon>
        <taxon>Ascomycota</taxon>
        <taxon>Pezizomycotina</taxon>
        <taxon>Dothideomycetes</taxon>
        <taxon>Dothideomycetes incertae sedis</taxon>
        <taxon>Botryosphaeriales</taxon>
        <taxon>Phyllostictaceae</taxon>
        <taxon>Phyllosticta</taxon>
    </lineage>
</organism>